<accession>A0AAV4DTE1</accession>
<dbReference type="Proteomes" id="UP000735302">
    <property type="component" value="Unassembled WGS sequence"/>
</dbReference>
<name>A0AAV4DTE1_9GAST</name>
<sequence>MLYPCNTIPNDDDGNEHHAPIYLPFLPSKPQPHQFFMFVTTGGNCMSVIGPSYQPVTEIMAVIISNNIVGRRLVSNDHLGSDSFGEHQQI</sequence>
<gene>
    <name evidence="1" type="ORF">PoB_007411300</name>
</gene>
<dbReference type="AlphaFoldDB" id="A0AAV4DTE1"/>
<reference evidence="1 2" key="1">
    <citation type="journal article" date="2021" name="Elife">
        <title>Chloroplast acquisition without the gene transfer in kleptoplastic sea slugs, Plakobranchus ocellatus.</title>
        <authorList>
            <person name="Maeda T."/>
            <person name="Takahashi S."/>
            <person name="Yoshida T."/>
            <person name="Shimamura S."/>
            <person name="Takaki Y."/>
            <person name="Nagai Y."/>
            <person name="Toyoda A."/>
            <person name="Suzuki Y."/>
            <person name="Arimoto A."/>
            <person name="Ishii H."/>
            <person name="Satoh N."/>
            <person name="Nishiyama T."/>
            <person name="Hasebe M."/>
            <person name="Maruyama T."/>
            <person name="Minagawa J."/>
            <person name="Obokata J."/>
            <person name="Shigenobu S."/>
        </authorList>
    </citation>
    <scope>NUCLEOTIDE SEQUENCE [LARGE SCALE GENOMIC DNA]</scope>
</reference>
<keyword evidence="2" id="KW-1185">Reference proteome</keyword>
<comment type="caution">
    <text evidence="1">The sequence shown here is derived from an EMBL/GenBank/DDBJ whole genome shotgun (WGS) entry which is preliminary data.</text>
</comment>
<evidence type="ECO:0000313" key="1">
    <source>
        <dbReference type="EMBL" id="GFO47608.1"/>
    </source>
</evidence>
<evidence type="ECO:0000313" key="2">
    <source>
        <dbReference type="Proteomes" id="UP000735302"/>
    </source>
</evidence>
<proteinExistence type="predicted"/>
<dbReference type="EMBL" id="BLXT01008339">
    <property type="protein sequence ID" value="GFO47608.1"/>
    <property type="molecule type" value="Genomic_DNA"/>
</dbReference>
<organism evidence="1 2">
    <name type="scientific">Plakobranchus ocellatus</name>
    <dbReference type="NCBI Taxonomy" id="259542"/>
    <lineage>
        <taxon>Eukaryota</taxon>
        <taxon>Metazoa</taxon>
        <taxon>Spiralia</taxon>
        <taxon>Lophotrochozoa</taxon>
        <taxon>Mollusca</taxon>
        <taxon>Gastropoda</taxon>
        <taxon>Heterobranchia</taxon>
        <taxon>Euthyneura</taxon>
        <taxon>Panpulmonata</taxon>
        <taxon>Sacoglossa</taxon>
        <taxon>Placobranchoidea</taxon>
        <taxon>Plakobranchidae</taxon>
        <taxon>Plakobranchus</taxon>
    </lineage>
</organism>
<protein>
    <submittedName>
        <fullName evidence="1">Uncharacterized protein</fullName>
    </submittedName>
</protein>